<keyword evidence="3" id="KW-1185">Reference proteome</keyword>
<feature type="region of interest" description="Disordered" evidence="1">
    <location>
        <begin position="300"/>
        <end position="349"/>
    </location>
</feature>
<organism evidence="2 3">
    <name type="scientific">Streptomyces aurantiogriseus</name>
    <dbReference type="NCBI Taxonomy" id="66870"/>
    <lineage>
        <taxon>Bacteria</taxon>
        <taxon>Bacillati</taxon>
        <taxon>Actinomycetota</taxon>
        <taxon>Actinomycetes</taxon>
        <taxon>Kitasatosporales</taxon>
        <taxon>Streptomycetaceae</taxon>
        <taxon>Streptomyces</taxon>
    </lineage>
</organism>
<evidence type="ECO:0000256" key="1">
    <source>
        <dbReference type="SAM" id="MobiDB-lite"/>
    </source>
</evidence>
<dbReference type="Proteomes" id="UP000658320">
    <property type="component" value="Unassembled WGS sequence"/>
</dbReference>
<feature type="region of interest" description="Disordered" evidence="1">
    <location>
        <begin position="1"/>
        <end position="36"/>
    </location>
</feature>
<dbReference type="RefSeq" id="WP_189944028.1">
    <property type="nucleotide sequence ID" value="NZ_BMSX01000041.1"/>
</dbReference>
<reference evidence="2" key="1">
    <citation type="journal article" date="2014" name="Int. J. Syst. Evol. Microbiol.">
        <title>Complete genome sequence of Corynebacterium casei LMG S-19264T (=DSM 44701T), isolated from a smear-ripened cheese.</title>
        <authorList>
            <consortium name="US DOE Joint Genome Institute (JGI-PGF)"/>
            <person name="Walter F."/>
            <person name="Albersmeier A."/>
            <person name="Kalinowski J."/>
            <person name="Ruckert C."/>
        </authorList>
    </citation>
    <scope>NUCLEOTIDE SEQUENCE</scope>
    <source>
        <strain evidence="2">JCM 4346</strain>
    </source>
</reference>
<dbReference type="EMBL" id="BMSX01000041">
    <property type="protein sequence ID" value="GGR61068.1"/>
    <property type="molecule type" value="Genomic_DNA"/>
</dbReference>
<protein>
    <submittedName>
        <fullName evidence="2">Uncharacterized protein</fullName>
    </submittedName>
</protein>
<dbReference type="InterPro" id="IPR043991">
    <property type="entry name" value="Gp3-like"/>
</dbReference>
<reference evidence="2" key="2">
    <citation type="submission" date="2020-09" db="EMBL/GenBank/DDBJ databases">
        <authorList>
            <person name="Sun Q."/>
            <person name="Ohkuma M."/>
        </authorList>
    </citation>
    <scope>NUCLEOTIDE SEQUENCE</scope>
    <source>
        <strain evidence="2">JCM 4346</strain>
    </source>
</reference>
<feature type="compositionally biased region" description="Acidic residues" evidence="1">
    <location>
        <begin position="316"/>
        <end position="331"/>
    </location>
</feature>
<comment type="caution">
    <text evidence="2">The sequence shown here is derived from an EMBL/GenBank/DDBJ whole genome shotgun (WGS) entry which is preliminary data.</text>
</comment>
<name>A0A918L0E5_9ACTN</name>
<sequence length="349" mass="37657">MGSRIRTAQKQARELGRLRTGYSVPNQDPNKRPRPVKSKTWVLSSHAEHYVTAAAEAWGGKVERWQPQGNGAPQFRVITEAEQIDAILPPGDPLSQANEMWNKGGCVRRCDGETEQISRHPCLCLAEHGPEWHLLRQDLYTKDKVCAATSRLNVVLPDMPDVGVWRVETHSWYAANELAGTVDMVLSGTGGKGLVPVTLRIEPRTRVAGGQTKHFPVVVVEIRGVTTRQALTGPLPTAVALDPSGSRAVAAIEAPRPDYLADADAALTVDDVQDVYRAAHAAGHLTDDLIAALKKRADAVKAEEKERASGSGSGDEGPDDEGVYTAEVVDDEAPRERAVWPAVAGPGSR</sequence>
<dbReference type="Pfam" id="PF18897">
    <property type="entry name" value="Gp3-like"/>
    <property type="match status" value="1"/>
</dbReference>
<dbReference type="AlphaFoldDB" id="A0A918L0E5"/>
<gene>
    <name evidence="2" type="ORF">GCM10010251_92200</name>
</gene>
<feature type="compositionally biased region" description="Polar residues" evidence="1">
    <location>
        <begin position="1"/>
        <end position="10"/>
    </location>
</feature>
<evidence type="ECO:0000313" key="2">
    <source>
        <dbReference type="EMBL" id="GGR61068.1"/>
    </source>
</evidence>
<accession>A0A918L0E5</accession>
<evidence type="ECO:0000313" key="3">
    <source>
        <dbReference type="Proteomes" id="UP000658320"/>
    </source>
</evidence>
<proteinExistence type="predicted"/>